<dbReference type="PROSITE" id="PS50989">
    <property type="entry name" value="COA_CT_CTER"/>
    <property type="match status" value="1"/>
</dbReference>
<dbReference type="GO" id="GO:0016874">
    <property type="term" value="F:ligase activity"/>
    <property type="evidence" value="ECO:0007669"/>
    <property type="project" value="UniProtKB-KW"/>
</dbReference>
<dbReference type="SUPFAM" id="SSF51230">
    <property type="entry name" value="Single hybrid motif"/>
    <property type="match status" value="1"/>
</dbReference>
<dbReference type="Pfam" id="PF00289">
    <property type="entry name" value="Biotin_carb_N"/>
    <property type="match status" value="1"/>
</dbReference>
<dbReference type="SMART" id="SM00878">
    <property type="entry name" value="Biotin_carb_C"/>
    <property type="match status" value="1"/>
</dbReference>
<dbReference type="InterPro" id="IPR000089">
    <property type="entry name" value="Biotin_lipoyl"/>
</dbReference>
<evidence type="ECO:0000256" key="5">
    <source>
        <dbReference type="PROSITE-ProRule" id="PRU00409"/>
    </source>
</evidence>
<dbReference type="eggNOG" id="COG4799">
    <property type="taxonomic scope" value="Bacteria"/>
</dbReference>
<feature type="domain" description="CoA carboxyltransferase C-terminal" evidence="9">
    <location>
        <begin position="841"/>
        <end position="1080"/>
    </location>
</feature>
<dbReference type="Pfam" id="PF00364">
    <property type="entry name" value="Biotin_lipoyl"/>
    <property type="match status" value="1"/>
</dbReference>
<keyword evidence="11" id="KW-1185">Reference proteome</keyword>
<dbReference type="PROSITE" id="PS50979">
    <property type="entry name" value="BC"/>
    <property type="match status" value="1"/>
</dbReference>
<dbReference type="SUPFAM" id="SSF52440">
    <property type="entry name" value="PreATP-grasp domain"/>
    <property type="match status" value="1"/>
</dbReference>
<dbReference type="PANTHER" id="PTHR48095">
    <property type="entry name" value="PYRUVATE CARBOXYLASE SUBUNIT A"/>
    <property type="match status" value="1"/>
</dbReference>
<dbReference type="InterPro" id="IPR005482">
    <property type="entry name" value="Biotin_COase_C"/>
</dbReference>
<evidence type="ECO:0008006" key="12">
    <source>
        <dbReference type="Google" id="ProtNLM"/>
    </source>
</evidence>
<dbReference type="InterPro" id="IPR011054">
    <property type="entry name" value="Rudment_hybrid_motif"/>
</dbReference>
<evidence type="ECO:0000259" key="7">
    <source>
        <dbReference type="PROSITE" id="PS50975"/>
    </source>
</evidence>
<dbReference type="InterPro" id="IPR016185">
    <property type="entry name" value="PreATP-grasp_dom_sf"/>
</dbReference>
<evidence type="ECO:0000259" key="8">
    <source>
        <dbReference type="PROSITE" id="PS50979"/>
    </source>
</evidence>
<accession>A0A059E1B2</accession>
<protein>
    <recommendedName>
        <fullName evidence="12">Acetyl-CoA carboxylase</fullName>
    </recommendedName>
</protein>
<dbReference type="SUPFAM" id="SSF51246">
    <property type="entry name" value="Rudiment single hybrid motif"/>
    <property type="match status" value="1"/>
</dbReference>
<dbReference type="GO" id="GO:0046872">
    <property type="term" value="F:metal ion binding"/>
    <property type="evidence" value="ECO:0007669"/>
    <property type="project" value="InterPro"/>
</dbReference>
<gene>
    <name evidence="10" type="ORF">HY36_17200</name>
</gene>
<dbReference type="InterPro" id="IPR011764">
    <property type="entry name" value="Biotin_carboxylation_dom"/>
</dbReference>
<keyword evidence="4 5" id="KW-0067">ATP-binding</keyword>
<dbReference type="Pfam" id="PF02786">
    <property type="entry name" value="CPSase_L_D2"/>
    <property type="match status" value="1"/>
</dbReference>
<dbReference type="eggNOG" id="COG0439">
    <property type="taxonomic scope" value="Bacteria"/>
</dbReference>
<dbReference type="GO" id="GO:0005524">
    <property type="term" value="F:ATP binding"/>
    <property type="evidence" value="ECO:0007669"/>
    <property type="project" value="UniProtKB-UniRule"/>
</dbReference>
<feature type="domain" description="ATP-grasp" evidence="7">
    <location>
        <begin position="119"/>
        <end position="322"/>
    </location>
</feature>
<feature type="domain" description="Lipoyl-binding" evidence="6">
    <location>
        <begin position="484"/>
        <end position="561"/>
    </location>
</feature>
<evidence type="ECO:0000259" key="6">
    <source>
        <dbReference type="PROSITE" id="PS50968"/>
    </source>
</evidence>
<dbReference type="EMBL" id="AWFH01000017">
    <property type="protein sequence ID" value="KCZ61337.1"/>
    <property type="molecule type" value="Genomic_DNA"/>
</dbReference>
<feature type="domain" description="Biotin carboxylation" evidence="8">
    <location>
        <begin position="1"/>
        <end position="455"/>
    </location>
</feature>
<evidence type="ECO:0000313" key="10">
    <source>
        <dbReference type="EMBL" id="KCZ61337.1"/>
    </source>
</evidence>
<evidence type="ECO:0000256" key="1">
    <source>
        <dbReference type="ARBA" id="ARBA00001953"/>
    </source>
</evidence>
<dbReference type="Gene3D" id="3.30.470.20">
    <property type="entry name" value="ATP-grasp fold, B domain"/>
    <property type="match status" value="1"/>
</dbReference>
<dbReference type="Pfam" id="PF01039">
    <property type="entry name" value="Carboxyl_trans"/>
    <property type="match status" value="1"/>
</dbReference>
<dbReference type="SUPFAM" id="SSF52096">
    <property type="entry name" value="ClpP/crotonase"/>
    <property type="match status" value="2"/>
</dbReference>
<reference evidence="10 11" key="1">
    <citation type="journal article" date="2014" name="Antonie Van Leeuwenhoek">
        <title>Hyphomonas beringensis sp. nov. and Hyphomonas chukchiensis sp. nov., isolated from surface seawater of the Bering Sea and Chukchi Sea.</title>
        <authorList>
            <person name="Li C."/>
            <person name="Lai Q."/>
            <person name="Li G."/>
            <person name="Dong C."/>
            <person name="Wang J."/>
            <person name="Liao Y."/>
            <person name="Shao Z."/>
        </authorList>
    </citation>
    <scope>NUCLEOTIDE SEQUENCE [LARGE SCALE GENOMIC DNA]</scope>
    <source>
        <strain evidence="10 11">22II1-22F38</strain>
    </source>
</reference>
<sequence length="1097" mass="116657">MFKKILIANRGEVAVRVARAAAELGVPSVTIYSGDDAASAHARAGDTAVALGGSGPSAYLDGGNILAIAAQQGCDAIHPGYGFLSENGGFAADCAEAGIHFIGPNVHALSVFGDKGEARQIARKCDVPIPQGTEGAVTLEEAKAFFRSLGTQAAVMVKSIAGGGGRGMRPARSLTELEQAFGICRAEAELAFGSGELYLEQLVQRARHIEVQVVGDTHGDVVALGDRDCSAQRRRQKLIEIAPAPDLPDEIRAAMHEASVRLAREAGYDNVGTVEFLYNLEETDPGRAILFMEANPRLQVEHTITEEITGVDLVQAQILLASGATLEDAGCRPLPGIRGAAIQVRINAETTTPDGDIRPSGGTVHTFTPPGGAGVRVDTFAYSGMALSPAFDSLLAKLIVRGPDLDGAGRRARRALNEFGITGVPTNKVDMLALLEQPELLSGQLDTQFVERERDRLKAAADGLAELAQASPVSEAGASAMRPAANLPPPGQVAVRAPLSGLVVRVDVTEGDKVWPGKPVALVEAMKMQHVVEATGSGIVRQVLLEAGAVLSEDAPVLFVEPAEVEADAEALDAEIDPDHIREDLAHVQERIGLTLDAARPDAVQRRRKTGMRTARENLDDLFDAGTFHEYGGLAIAAQRRRRSLDDLMKNTPADGLIGGVGEVNNHVFGPELTRCMGISYDYTVLAGTQGYLNHKKTDRLVELAHDQDLPIVLFAEGGGGRPGDVDAVTASGLDVTTFRSFAALSGRQPRIGIAAGRCFAGNAVLYGCCDLTIATKNANIGLGGPAMIEGGGLGRFKPEDIGPIDVQTANGVVDLAVEDEAEAVAKTRQILGFFQGDVPEWKAPDQRLLRHAIPEDRLRVYDIRKVIDLLADEGSVVELRREFGVGIVTAFARIEGRAIGLMANDPKWLGGAIDSEAADKAAHFMQICDAYNLPIVSLCDTPGFMVGPESEKTASVRHGARMFIVSAALRVPVYTIVLRKGYGLGAQAMASGGFHSTAMTISWPSGEFGGMGLEGAVKLAYRKELEAISDPVERDELYARKVAQLYDVGRATAVAQYLEIDAVIDPADTRAWVMRGLKMRPPERGHAQARRYIDTW</sequence>
<comment type="cofactor">
    <cofactor evidence="1">
        <name>biotin</name>
        <dbReference type="ChEBI" id="CHEBI:57586"/>
    </cofactor>
</comment>
<keyword evidence="2" id="KW-0436">Ligase</keyword>
<comment type="caution">
    <text evidence="10">The sequence shown here is derived from an EMBL/GenBank/DDBJ whole genome shotgun (WGS) entry which is preliminary data.</text>
</comment>
<evidence type="ECO:0000313" key="11">
    <source>
        <dbReference type="Proteomes" id="UP000024547"/>
    </source>
</evidence>
<dbReference type="STRING" id="1280948.HY36_17200"/>
<evidence type="ECO:0000256" key="2">
    <source>
        <dbReference type="ARBA" id="ARBA00022598"/>
    </source>
</evidence>
<dbReference type="InterPro" id="IPR011053">
    <property type="entry name" value="Single_hybrid_motif"/>
</dbReference>
<name>A0A059E1B2_9PROT</name>
<dbReference type="SUPFAM" id="SSF56059">
    <property type="entry name" value="Glutathione synthetase ATP-binding domain-like"/>
    <property type="match status" value="1"/>
</dbReference>
<dbReference type="Gene3D" id="3.90.226.10">
    <property type="entry name" value="2-enoyl-CoA Hydratase, Chain A, domain 1"/>
    <property type="match status" value="2"/>
</dbReference>
<dbReference type="Pfam" id="PF02785">
    <property type="entry name" value="Biotin_carb_C"/>
    <property type="match status" value="1"/>
</dbReference>
<dbReference type="OrthoDB" id="9763189at2"/>
<dbReference type="RefSeq" id="WP_035551850.1">
    <property type="nucleotide sequence ID" value="NZ_AWFH01000017.1"/>
</dbReference>
<evidence type="ECO:0000259" key="9">
    <source>
        <dbReference type="PROSITE" id="PS50989"/>
    </source>
</evidence>
<proteinExistence type="predicted"/>
<dbReference type="Proteomes" id="UP000024547">
    <property type="component" value="Unassembled WGS sequence"/>
</dbReference>
<evidence type="ECO:0000256" key="4">
    <source>
        <dbReference type="ARBA" id="ARBA00022840"/>
    </source>
</evidence>
<dbReference type="AlphaFoldDB" id="A0A059E1B2"/>
<dbReference type="InterPro" id="IPR011763">
    <property type="entry name" value="COA_CT_C"/>
</dbReference>
<dbReference type="InterPro" id="IPR051602">
    <property type="entry name" value="ACC_Biotin_Carboxylase"/>
</dbReference>
<evidence type="ECO:0000256" key="3">
    <source>
        <dbReference type="ARBA" id="ARBA00022741"/>
    </source>
</evidence>
<dbReference type="InterPro" id="IPR005481">
    <property type="entry name" value="BC-like_N"/>
</dbReference>
<dbReference type="PATRIC" id="fig|1280948.3.peg.1964"/>
<dbReference type="InterPro" id="IPR005479">
    <property type="entry name" value="CPAse_ATP-bd"/>
</dbReference>
<dbReference type="Gene3D" id="2.40.50.100">
    <property type="match status" value="1"/>
</dbReference>
<dbReference type="CDD" id="cd06850">
    <property type="entry name" value="biotinyl_domain"/>
    <property type="match status" value="1"/>
</dbReference>
<dbReference type="InterPro" id="IPR034733">
    <property type="entry name" value="AcCoA_carboxyl_beta"/>
</dbReference>
<dbReference type="InterPro" id="IPR011761">
    <property type="entry name" value="ATP-grasp"/>
</dbReference>
<dbReference type="PROSITE" id="PS50975">
    <property type="entry name" value="ATP_GRASP"/>
    <property type="match status" value="1"/>
</dbReference>
<dbReference type="PROSITE" id="PS00867">
    <property type="entry name" value="CPSASE_2"/>
    <property type="match status" value="1"/>
</dbReference>
<keyword evidence="3 5" id="KW-0547">Nucleotide-binding</keyword>
<dbReference type="PANTHER" id="PTHR48095:SF5">
    <property type="entry name" value="BLL7292 PROTEIN"/>
    <property type="match status" value="1"/>
</dbReference>
<organism evidence="10 11">
    <name type="scientific">Hyphomonas atlantica</name>
    <dbReference type="NCBI Taxonomy" id="1280948"/>
    <lineage>
        <taxon>Bacteria</taxon>
        <taxon>Pseudomonadati</taxon>
        <taxon>Pseudomonadota</taxon>
        <taxon>Alphaproteobacteria</taxon>
        <taxon>Hyphomonadales</taxon>
        <taxon>Hyphomonadaceae</taxon>
        <taxon>Hyphomonas</taxon>
    </lineage>
</organism>
<dbReference type="InterPro" id="IPR029045">
    <property type="entry name" value="ClpP/crotonase-like_dom_sf"/>
</dbReference>
<dbReference type="PROSITE" id="PS50968">
    <property type="entry name" value="BIOTINYL_LIPOYL"/>
    <property type="match status" value="1"/>
</dbReference>